<dbReference type="Gene3D" id="2.160.10.10">
    <property type="entry name" value="Hexapeptide repeat proteins"/>
    <property type="match status" value="1"/>
</dbReference>
<dbReference type="Proteomes" id="UP000199387">
    <property type="component" value="Unassembled WGS sequence"/>
</dbReference>
<keyword evidence="5" id="KW-1185">Reference proteome</keyword>
<dbReference type="Pfam" id="PF12464">
    <property type="entry name" value="Mac"/>
    <property type="match status" value="1"/>
</dbReference>
<dbReference type="InterPro" id="IPR011004">
    <property type="entry name" value="Trimer_LpxA-like_sf"/>
</dbReference>
<organism evidence="4 5">
    <name type="scientific">Melghirimyces thermohalophilus</name>
    <dbReference type="NCBI Taxonomy" id="1236220"/>
    <lineage>
        <taxon>Bacteria</taxon>
        <taxon>Bacillati</taxon>
        <taxon>Bacillota</taxon>
        <taxon>Bacilli</taxon>
        <taxon>Bacillales</taxon>
        <taxon>Thermoactinomycetaceae</taxon>
        <taxon>Melghirimyces</taxon>
    </lineage>
</organism>
<protein>
    <submittedName>
        <fullName evidence="4">Maltose acetyltransferase</fullName>
    </submittedName>
</protein>
<evidence type="ECO:0000259" key="3">
    <source>
        <dbReference type="Pfam" id="PF12464"/>
    </source>
</evidence>
<accession>A0A1G6HSA8</accession>
<dbReference type="GO" id="GO:0016407">
    <property type="term" value="F:acetyltransferase activity"/>
    <property type="evidence" value="ECO:0007669"/>
    <property type="project" value="InterPro"/>
</dbReference>
<comment type="similarity">
    <text evidence="1">Belongs to the transferase hexapeptide repeat family.</text>
</comment>
<dbReference type="InterPro" id="IPR024688">
    <property type="entry name" value="Mac_dom"/>
</dbReference>
<dbReference type="SUPFAM" id="SSF51161">
    <property type="entry name" value="Trimeric LpxA-like enzymes"/>
    <property type="match status" value="1"/>
</dbReference>
<gene>
    <name evidence="4" type="ORF">SAMN04488112_101214</name>
</gene>
<sequence length="50" mass="5544">MLNGEAYDPSDPELVKDRNHARRLTRLFVTKDVPDGVVVGGNPAKVIKRV</sequence>
<dbReference type="AlphaFoldDB" id="A0A1G6HSA8"/>
<evidence type="ECO:0000313" key="5">
    <source>
        <dbReference type="Proteomes" id="UP000199387"/>
    </source>
</evidence>
<keyword evidence="2 4" id="KW-0808">Transferase</keyword>
<proteinExistence type="inferred from homology"/>
<evidence type="ECO:0000256" key="2">
    <source>
        <dbReference type="ARBA" id="ARBA00022679"/>
    </source>
</evidence>
<feature type="domain" description="Maltose/galactoside acetyltransferase" evidence="3">
    <location>
        <begin position="1"/>
        <end position="28"/>
    </location>
</feature>
<dbReference type="STRING" id="1236220.SAMN04488112_101214"/>
<name>A0A1G6HSA8_9BACL</name>
<reference evidence="4 5" key="1">
    <citation type="submission" date="2016-10" db="EMBL/GenBank/DDBJ databases">
        <authorList>
            <person name="de Groot N.N."/>
        </authorList>
    </citation>
    <scope>NUCLEOTIDE SEQUENCE [LARGE SCALE GENOMIC DNA]</scope>
    <source>
        <strain evidence="4 5">DSM 45514</strain>
    </source>
</reference>
<evidence type="ECO:0000313" key="4">
    <source>
        <dbReference type="EMBL" id="SDB97169.1"/>
    </source>
</evidence>
<dbReference type="EMBL" id="FMZA01000001">
    <property type="protein sequence ID" value="SDB97169.1"/>
    <property type="molecule type" value="Genomic_DNA"/>
</dbReference>
<evidence type="ECO:0000256" key="1">
    <source>
        <dbReference type="ARBA" id="ARBA00007274"/>
    </source>
</evidence>